<dbReference type="Proteomes" id="UP000672657">
    <property type="component" value="Unassembled WGS sequence"/>
</dbReference>
<dbReference type="PROSITE" id="PS51186">
    <property type="entry name" value="GNAT"/>
    <property type="match status" value="1"/>
</dbReference>
<dbReference type="Gene3D" id="3.40.630.30">
    <property type="match status" value="1"/>
</dbReference>
<keyword evidence="3" id="KW-1185">Reference proteome</keyword>
<dbReference type="Pfam" id="PF00583">
    <property type="entry name" value="Acetyltransf_1"/>
    <property type="match status" value="1"/>
</dbReference>
<dbReference type="CDD" id="cd04301">
    <property type="entry name" value="NAT_SF"/>
    <property type="match status" value="1"/>
</dbReference>
<comment type="caution">
    <text evidence="2">The sequence shown here is derived from an EMBL/GenBank/DDBJ whole genome shotgun (WGS) entry which is preliminary data.</text>
</comment>
<gene>
    <name evidence="2" type="ORF">LMG26411_03020</name>
</gene>
<dbReference type="InterPro" id="IPR000182">
    <property type="entry name" value="GNAT_dom"/>
</dbReference>
<dbReference type="RefSeq" id="WP_376989621.1">
    <property type="nucleotide sequence ID" value="NZ_CAJPVI010000017.1"/>
</dbReference>
<evidence type="ECO:0000313" key="3">
    <source>
        <dbReference type="Proteomes" id="UP000672657"/>
    </source>
</evidence>
<organism evidence="2 3">
    <name type="scientific">Cupriavidus numazuensis</name>
    <dbReference type="NCBI Taxonomy" id="221992"/>
    <lineage>
        <taxon>Bacteria</taxon>
        <taxon>Pseudomonadati</taxon>
        <taxon>Pseudomonadota</taxon>
        <taxon>Betaproteobacteria</taxon>
        <taxon>Burkholderiales</taxon>
        <taxon>Burkholderiaceae</taxon>
        <taxon>Cupriavidus</taxon>
    </lineage>
</organism>
<dbReference type="SUPFAM" id="SSF55729">
    <property type="entry name" value="Acyl-CoA N-acyltransferases (Nat)"/>
    <property type="match status" value="1"/>
</dbReference>
<dbReference type="EMBL" id="CAJPVI010000017">
    <property type="protein sequence ID" value="CAG2146868.1"/>
    <property type="molecule type" value="Genomic_DNA"/>
</dbReference>
<reference evidence="2 3" key="1">
    <citation type="submission" date="2021-03" db="EMBL/GenBank/DDBJ databases">
        <authorList>
            <person name="Peeters C."/>
        </authorList>
    </citation>
    <scope>NUCLEOTIDE SEQUENCE [LARGE SCALE GENOMIC DNA]</scope>
    <source>
        <strain evidence="2 3">LMG 26411</strain>
    </source>
</reference>
<dbReference type="InterPro" id="IPR016181">
    <property type="entry name" value="Acyl_CoA_acyltransferase"/>
</dbReference>
<accession>A0ABN7PXZ2</accession>
<protein>
    <recommendedName>
        <fullName evidence="1">N-acetyltransferase domain-containing protein</fullName>
    </recommendedName>
</protein>
<evidence type="ECO:0000259" key="1">
    <source>
        <dbReference type="PROSITE" id="PS51186"/>
    </source>
</evidence>
<proteinExistence type="predicted"/>
<sequence>MVGMGYGLVVSASQQAGYERWTLRRGAQATLRRAAADDEAAVRQLVEGLSRDSRYFRFLTGGRVADSIIEGLVRPGTDGAALVVTVPTADGRAAVVANGQFVVTDRDTAEFAVVVADDWQGQGLGRRLITKLQQLAQAAGVRRLRGDVLSENRRMLAILRGLGFSCRRNPEDSFLHEATLAFGSAGADAAARLPADWFGAR</sequence>
<feature type="domain" description="N-acetyltransferase" evidence="1">
    <location>
        <begin position="29"/>
        <end position="181"/>
    </location>
</feature>
<name>A0ABN7PXZ2_9BURK</name>
<evidence type="ECO:0000313" key="2">
    <source>
        <dbReference type="EMBL" id="CAG2146868.1"/>
    </source>
</evidence>